<proteinExistence type="predicted"/>
<reference evidence="2" key="1">
    <citation type="journal article" date="2019" name="Int. J. Syst. Evol. Microbiol.">
        <title>The Global Catalogue of Microorganisms (GCM) 10K type strain sequencing project: providing services to taxonomists for standard genome sequencing and annotation.</title>
        <authorList>
            <consortium name="The Broad Institute Genomics Platform"/>
            <consortium name="The Broad Institute Genome Sequencing Center for Infectious Disease"/>
            <person name="Wu L."/>
            <person name="Ma J."/>
        </authorList>
    </citation>
    <scope>NUCLEOTIDE SEQUENCE [LARGE SCALE GENOMIC DNA]</scope>
    <source>
        <strain evidence="2">CCM 8931</strain>
    </source>
</reference>
<evidence type="ECO:0000313" key="2">
    <source>
        <dbReference type="Proteomes" id="UP001597188"/>
    </source>
</evidence>
<sequence length="60" mass="6760">MSKITGISDAEIDRIFQEHVDWGGVHMTKEKVNKALHAAWEKKRLAEATAQANDNQKPSK</sequence>
<gene>
    <name evidence="1" type="ORF">ACFQ5L_10670</name>
</gene>
<evidence type="ECO:0000313" key="1">
    <source>
        <dbReference type="EMBL" id="MFD1421402.1"/>
    </source>
</evidence>
<dbReference type="RefSeq" id="WP_137636111.1">
    <property type="nucleotide sequence ID" value="NZ_BJDL01000033.1"/>
</dbReference>
<accession>A0ABW4C3W0</accession>
<dbReference type="EMBL" id="JBHTOJ010000039">
    <property type="protein sequence ID" value="MFD1421402.1"/>
    <property type="molecule type" value="Genomic_DNA"/>
</dbReference>
<protein>
    <submittedName>
        <fullName evidence="1">Uncharacterized protein</fullName>
    </submittedName>
</protein>
<keyword evidence="2" id="KW-1185">Reference proteome</keyword>
<dbReference type="Proteomes" id="UP001597188">
    <property type="component" value="Unassembled WGS sequence"/>
</dbReference>
<name>A0ABW4C3W0_9LACO</name>
<organism evidence="1 2">
    <name type="scientific">Lactiplantibacillus songbeiensis</name>
    <dbReference type="NCBI Taxonomy" id="2559920"/>
    <lineage>
        <taxon>Bacteria</taxon>
        <taxon>Bacillati</taxon>
        <taxon>Bacillota</taxon>
        <taxon>Bacilli</taxon>
        <taxon>Lactobacillales</taxon>
        <taxon>Lactobacillaceae</taxon>
        <taxon>Lactiplantibacillus</taxon>
    </lineage>
</organism>
<comment type="caution">
    <text evidence="1">The sequence shown here is derived from an EMBL/GenBank/DDBJ whole genome shotgun (WGS) entry which is preliminary data.</text>
</comment>